<protein>
    <recommendedName>
        <fullName evidence="4">Fucose-specific lectin</fullName>
    </recommendedName>
</protein>
<name>A0ABQ9RUC9_9PEZI</name>
<evidence type="ECO:0008006" key="4">
    <source>
        <dbReference type="Google" id="ProtNLM"/>
    </source>
</evidence>
<accession>A0ABQ9RUC9</accession>
<evidence type="ECO:0000256" key="1">
    <source>
        <dbReference type="ARBA" id="ARBA00009042"/>
    </source>
</evidence>
<dbReference type="Pfam" id="PF07938">
    <property type="entry name" value="Fungal_lectin"/>
    <property type="match status" value="1"/>
</dbReference>
<gene>
    <name evidence="2" type="ORF">CTAM01_00359</name>
</gene>
<dbReference type="Gene3D" id="2.120.10.70">
    <property type="entry name" value="Fucose-specific lectin"/>
    <property type="match status" value="1"/>
</dbReference>
<reference evidence="2 3" key="1">
    <citation type="submission" date="2016-10" db="EMBL/GenBank/DDBJ databases">
        <title>The genome sequence of Colletotrichum fioriniae PJ7.</title>
        <authorList>
            <person name="Baroncelli R."/>
        </authorList>
    </citation>
    <scope>NUCLEOTIDE SEQUENCE [LARGE SCALE GENOMIC DNA]</scope>
    <source>
        <strain evidence="2 3">Tom-12</strain>
    </source>
</reference>
<dbReference type="Proteomes" id="UP001227543">
    <property type="component" value="Unassembled WGS sequence"/>
</dbReference>
<dbReference type="RefSeq" id="XP_060389038.1">
    <property type="nucleotide sequence ID" value="XM_060516412.1"/>
</dbReference>
<organism evidence="2 3">
    <name type="scientific">Colletotrichum tamarilloi</name>
    <dbReference type="NCBI Taxonomy" id="1209934"/>
    <lineage>
        <taxon>Eukaryota</taxon>
        <taxon>Fungi</taxon>
        <taxon>Dikarya</taxon>
        <taxon>Ascomycota</taxon>
        <taxon>Pezizomycotina</taxon>
        <taxon>Sordariomycetes</taxon>
        <taxon>Hypocreomycetidae</taxon>
        <taxon>Glomerellales</taxon>
        <taxon>Glomerellaceae</taxon>
        <taxon>Colletotrichum</taxon>
        <taxon>Colletotrichum acutatum species complex</taxon>
    </lineage>
</organism>
<evidence type="ECO:0000313" key="3">
    <source>
        <dbReference type="Proteomes" id="UP001227543"/>
    </source>
</evidence>
<dbReference type="SUPFAM" id="SSF89372">
    <property type="entry name" value="Fucose-specific lectin"/>
    <property type="match status" value="1"/>
</dbReference>
<dbReference type="InterPro" id="IPR012475">
    <property type="entry name" value="Fungal_lectin"/>
</dbReference>
<evidence type="ECO:0000313" key="2">
    <source>
        <dbReference type="EMBL" id="KAK1512964.1"/>
    </source>
</evidence>
<dbReference type="GeneID" id="85400650"/>
<dbReference type="EMBL" id="MLFU01000001">
    <property type="protein sequence ID" value="KAK1512964.1"/>
    <property type="molecule type" value="Genomic_DNA"/>
</dbReference>
<comment type="caution">
    <text evidence="2">The sequence shown here is derived from an EMBL/GenBank/DDBJ whole genome shotgun (WGS) entry which is preliminary data.</text>
</comment>
<keyword evidence="3" id="KW-1185">Reference proteome</keyword>
<proteinExistence type="inferred from homology"/>
<comment type="similarity">
    <text evidence="1">Belongs to the fungal fucose-specific lectin family.</text>
</comment>
<sequence>MSAFPANLAAVTFTNSTHLYFIDSSTGRINYYISQDPNENAKQAYHGPDTVTIQGADVNGQPVAPLAAQNNARLAVARFLRDDKEERVQIRLYYRSSQNRLMELCLSADGNGWRKGDLNEKNFALDSNGGIEAIATPDNKEIKVYCLGDGHTIPTVWYRFNDKWQSRLIK</sequence>